<keyword evidence="2" id="KW-0378">Hydrolase</keyword>
<evidence type="ECO:0000259" key="4">
    <source>
        <dbReference type="Pfam" id="PF12740"/>
    </source>
</evidence>
<reference evidence="5 6" key="1">
    <citation type="submission" date="2016-01" db="EMBL/GenBank/DDBJ databases">
        <title>Draft genome sequence of Clavibacter michiganensis subsp. tessellarius DOAB 609.</title>
        <authorList>
            <person name="Tambong J.T."/>
        </authorList>
    </citation>
    <scope>NUCLEOTIDE SEQUENCE [LARGE SCALE GENOMIC DNA]</scope>
    <source>
        <strain evidence="5 6">DOAB 609</strain>
    </source>
</reference>
<proteinExistence type="inferred from homology"/>
<evidence type="ECO:0000313" key="5">
    <source>
        <dbReference type="EMBL" id="KZC94485.1"/>
    </source>
</evidence>
<dbReference type="Pfam" id="PF12740">
    <property type="entry name" value="PETase"/>
    <property type="match status" value="1"/>
</dbReference>
<keyword evidence="3" id="KW-0732">Signal</keyword>
<evidence type="ECO:0000256" key="1">
    <source>
        <dbReference type="ARBA" id="ARBA00008645"/>
    </source>
</evidence>
<feature type="chain" id="PRO_5007601373" evidence="3">
    <location>
        <begin position="32"/>
        <end position="302"/>
    </location>
</feature>
<dbReference type="PANTHER" id="PTHR22946">
    <property type="entry name" value="DIENELACTONE HYDROLASE DOMAIN-CONTAINING PROTEIN-RELATED"/>
    <property type="match status" value="1"/>
</dbReference>
<feature type="signal peptide" evidence="3">
    <location>
        <begin position="1"/>
        <end position="31"/>
    </location>
</feature>
<evidence type="ECO:0000313" key="6">
    <source>
        <dbReference type="Proteomes" id="UP000076218"/>
    </source>
</evidence>
<sequence>MSVMSSPLRRSAVVATVALVATLAIPTAAQASAPAHRASTSHSTVAQNHHHAPFAVRTTVVPKTAVKTFGGGVIYTPQDTGKPVLGAVVITPGFTDTNADEKEMAELVASQGFVAFAIDTLDVGDLPDQRATEILAAADYLTDQSAVKSLVSAKDLGFIGYSFGGGGTFQAAQARPSVKAAIGLMPFDIPDVNDPNATTPSYPKMTTPSLVITGQKDDVADPKYMGKPIYDSIPVGTPKQYLELKGLGHAAGEHVPVATIRVAVTAFLKRFLDDNHEYTKFICPAPKVEGPISASLSSCPKG</sequence>
<dbReference type="Proteomes" id="UP000076218">
    <property type="component" value="Unassembled WGS sequence"/>
</dbReference>
<dbReference type="AlphaFoldDB" id="A0A154UZG4"/>
<accession>A0A154UZG4</accession>
<comment type="similarity">
    <text evidence="1">Belongs to the AB hydrolase superfamily.</text>
</comment>
<organism evidence="5 6">
    <name type="scientific">Clavibacter tessellarius</name>
    <dbReference type="NCBI Taxonomy" id="31965"/>
    <lineage>
        <taxon>Bacteria</taxon>
        <taxon>Bacillati</taxon>
        <taxon>Actinomycetota</taxon>
        <taxon>Actinomycetes</taxon>
        <taxon>Micrococcales</taxon>
        <taxon>Microbacteriaceae</taxon>
        <taxon>Clavibacter</taxon>
    </lineage>
</organism>
<feature type="domain" description="PET hydrolase/cutinase-like" evidence="4">
    <location>
        <begin position="49"/>
        <end position="300"/>
    </location>
</feature>
<dbReference type="EMBL" id="LQXA01000042">
    <property type="protein sequence ID" value="KZC94485.1"/>
    <property type="molecule type" value="Genomic_DNA"/>
</dbReference>
<dbReference type="STRING" id="31965.AWH51_13270"/>
<dbReference type="SUPFAM" id="SSF53474">
    <property type="entry name" value="alpha/beta-Hydrolases"/>
    <property type="match status" value="1"/>
</dbReference>
<evidence type="ECO:0000256" key="3">
    <source>
        <dbReference type="SAM" id="SignalP"/>
    </source>
</evidence>
<protein>
    <submittedName>
        <fullName evidence="5">Lipase</fullName>
    </submittedName>
</protein>
<dbReference type="InterPro" id="IPR041127">
    <property type="entry name" value="PET_hydrolase/cutinase-like"/>
</dbReference>
<dbReference type="InterPro" id="IPR029058">
    <property type="entry name" value="AB_hydrolase_fold"/>
</dbReference>
<dbReference type="PANTHER" id="PTHR22946:SF9">
    <property type="entry name" value="POLYKETIDE TRANSFERASE AF380"/>
    <property type="match status" value="1"/>
</dbReference>
<evidence type="ECO:0000256" key="2">
    <source>
        <dbReference type="ARBA" id="ARBA00022801"/>
    </source>
</evidence>
<dbReference type="RefSeq" id="WP_063072190.1">
    <property type="nucleotide sequence ID" value="NZ_LQXA01000042.1"/>
</dbReference>
<dbReference type="Gene3D" id="3.40.50.1820">
    <property type="entry name" value="alpha/beta hydrolase"/>
    <property type="match status" value="1"/>
</dbReference>
<comment type="caution">
    <text evidence="5">The sequence shown here is derived from an EMBL/GenBank/DDBJ whole genome shotgun (WGS) entry which is preliminary data.</text>
</comment>
<gene>
    <name evidence="5" type="ORF">AWH51_13270</name>
</gene>
<dbReference type="OrthoDB" id="5123094at2"/>
<dbReference type="GO" id="GO:0052689">
    <property type="term" value="F:carboxylic ester hydrolase activity"/>
    <property type="evidence" value="ECO:0007669"/>
    <property type="project" value="UniProtKB-ARBA"/>
</dbReference>
<name>A0A154UZG4_9MICO</name>
<dbReference type="InterPro" id="IPR050261">
    <property type="entry name" value="FrsA_esterase"/>
</dbReference>